<protein>
    <submittedName>
        <fullName evidence="1">Uncharacterized protein</fullName>
    </submittedName>
</protein>
<dbReference type="OrthoDB" id="10264507at2759"/>
<keyword evidence="2" id="KW-1185">Reference proteome</keyword>
<sequence>MNPSSEPLWHELSFPKKALSPATRRSQMLQMSLALSIIQVVKQVNFGPLESKRYFAQIKDDGEFVEVTEQWLVTANFQKLNTFKNYKCGMHKKFFEVNVYQRDPVNVHHWRADIARPASDIDL</sequence>
<evidence type="ECO:0000313" key="1">
    <source>
        <dbReference type="EMBL" id="KAF1911663.1"/>
    </source>
</evidence>
<dbReference type="AlphaFoldDB" id="A0A6A5Q874"/>
<gene>
    <name evidence="1" type="ORF">BDU57DRAFT_543149</name>
</gene>
<reference evidence="1" key="1">
    <citation type="journal article" date="2020" name="Stud. Mycol.">
        <title>101 Dothideomycetes genomes: a test case for predicting lifestyles and emergence of pathogens.</title>
        <authorList>
            <person name="Haridas S."/>
            <person name="Albert R."/>
            <person name="Binder M."/>
            <person name="Bloem J."/>
            <person name="Labutti K."/>
            <person name="Salamov A."/>
            <person name="Andreopoulos B."/>
            <person name="Baker S."/>
            <person name="Barry K."/>
            <person name="Bills G."/>
            <person name="Bluhm B."/>
            <person name="Cannon C."/>
            <person name="Castanera R."/>
            <person name="Culley D."/>
            <person name="Daum C."/>
            <person name="Ezra D."/>
            <person name="Gonzalez J."/>
            <person name="Henrissat B."/>
            <person name="Kuo A."/>
            <person name="Liang C."/>
            <person name="Lipzen A."/>
            <person name="Lutzoni F."/>
            <person name="Magnuson J."/>
            <person name="Mondo S."/>
            <person name="Nolan M."/>
            <person name="Ohm R."/>
            <person name="Pangilinan J."/>
            <person name="Park H.-J."/>
            <person name="Ramirez L."/>
            <person name="Alfaro M."/>
            <person name="Sun H."/>
            <person name="Tritt A."/>
            <person name="Yoshinaga Y."/>
            <person name="Zwiers L.-H."/>
            <person name="Turgeon B."/>
            <person name="Goodwin S."/>
            <person name="Spatafora J."/>
            <person name="Crous P."/>
            <person name="Grigoriev I."/>
        </authorList>
    </citation>
    <scope>NUCLEOTIDE SEQUENCE</scope>
    <source>
        <strain evidence="1">HMLAC05119</strain>
    </source>
</reference>
<dbReference type="EMBL" id="ML979143">
    <property type="protein sequence ID" value="KAF1911663.1"/>
    <property type="molecule type" value="Genomic_DNA"/>
</dbReference>
<organism evidence="1 2">
    <name type="scientific">Ampelomyces quisqualis</name>
    <name type="common">Powdery mildew agent</name>
    <dbReference type="NCBI Taxonomy" id="50730"/>
    <lineage>
        <taxon>Eukaryota</taxon>
        <taxon>Fungi</taxon>
        <taxon>Dikarya</taxon>
        <taxon>Ascomycota</taxon>
        <taxon>Pezizomycotina</taxon>
        <taxon>Dothideomycetes</taxon>
        <taxon>Pleosporomycetidae</taxon>
        <taxon>Pleosporales</taxon>
        <taxon>Pleosporineae</taxon>
        <taxon>Phaeosphaeriaceae</taxon>
        <taxon>Ampelomyces</taxon>
    </lineage>
</organism>
<evidence type="ECO:0000313" key="2">
    <source>
        <dbReference type="Proteomes" id="UP000800096"/>
    </source>
</evidence>
<name>A0A6A5Q874_AMPQU</name>
<accession>A0A6A5Q874</accession>
<dbReference type="Proteomes" id="UP000800096">
    <property type="component" value="Unassembled WGS sequence"/>
</dbReference>
<proteinExistence type="predicted"/>